<dbReference type="EMBL" id="CAJVQC010049295">
    <property type="protein sequence ID" value="CAG8787401.1"/>
    <property type="molecule type" value="Genomic_DNA"/>
</dbReference>
<evidence type="ECO:0000313" key="2">
    <source>
        <dbReference type="Proteomes" id="UP000789920"/>
    </source>
</evidence>
<keyword evidence="2" id="KW-1185">Reference proteome</keyword>
<proteinExistence type="predicted"/>
<sequence length="190" mass="21581">REDNEIELALFVPINYKDRDPESQAIFKRNQYYSVGGKIVPGSHDGIPKMTVSTSTHVTISDRAPNSNKCPLSISLVGVPQKMPIEIKDTESSVIETLISDYVGKLYNYPVKITFPHNNSRFKYLKPTIRPQESIIFASSSTNPIRSKLLYVHNTTKDLNDTSKTPPPIPDNPEKDNPRSLKRKRKRRTN</sequence>
<organism evidence="1 2">
    <name type="scientific">Racocetra persica</name>
    <dbReference type="NCBI Taxonomy" id="160502"/>
    <lineage>
        <taxon>Eukaryota</taxon>
        <taxon>Fungi</taxon>
        <taxon>Fungi incertae sedis</taxon>
        <taxon>Mucoromycota</taxon>
        <taxon>Glomeromycotina</taxon>
        <taxon>Glomeromycetes</taxon>
        <taxon>Diversisporales</taxon>
        <taxon>Gigasporaceae</taxon>
        <taxon>Racocetra</taxon>
    </lineage>
</organism>
<comment type="caution">
    <text evidence="1">The sequence shown here is derived from an EMBL/GenBank/DDBJ whole genome shotgun (WGS) entry which is preliminary data.</text>
</comment>
<dbReference type="Proteomes" id="UP000789920">
    <property type="component" value="Unassembled WGS sequence"/>
</dbReference>
<evidence type="ECO:0000313" key="1">
    <source>
        <dbReference type="EMBL" id="CAG8787401.1"/>
    </source>
</evidence>
<gene>
    <name evidence="1" type="ORF">RPERSI_LOCUS18529</name>
</gene>
<accession>A0ACA9RD63</accession>
<name>A0ACA9RD63_9GLOM</name>
<reference evidence="1" key="1">
    <citation type="submission" date="2021-06" db="EMBL/GenBank/DDBJ databases">
        <authorList>
            <person name="Kallberg Y."/>
            <person name="Tangrot J."/>
            <person name="Rosling A."/>
        </authorList>
    </citation>
    <scope>NUCLEOTIDE SEQUENCE</scope>
    <source>
        <strain evidence="1">MA461A</strain>
    </source>
</reference>
<protein>
    <submittedName>
        <fullName evidence="1">1277_t:CDS:1</fullName>
    </submittedName>
</protein>
<feature type="non-terminal residue" evidence="1">
    <location>
        <position position="1"/>
    </location>
</feature>